<organism evidence="3 4">
    <name type="scientific">Chrysophaeum taylorii</name>
    <dbReference type="NCBI Taxonomy" id="2483200"/>
    <lineage>
        <taxon>Eukaryota</taxon>
        <taxon>Sar</taxon>
        <taxon>Stramenopiles</taxon>
        <taxon>Ochrophyta</taxon>
        <taxon>Pelagophyceae</taxon>
        <taxon>Pelagomonadales</taxon>
        <taxon>Pelagomonadaceae</taxon>
        <taxon>Chrysophaeum</taxon>
    </lineage>
</organism>
<dbReference type="Gene3D" id="3.40.710.10">
    <property type="entry name" value="DD-peptidase/beta-lactamase superfamily"/>
    <property type="match status" value="1"/>
</dbReference>
<dbReference type="PANTHER" id="PTHR43283:SF3">
    <property type="entry name" value="BETA-LACTAMASE FAMILY PROTEIN (AFU_ORTHOLOGUE AFUA_5G07500)"/>
    <property type="match status" value="1"/>
</dbReference>
<evidence type="ECO:0000313" key="3">
    <source>
        <dbReference type="EMBL" id="KAJ8599209.1"/>
    </source>
</evidence>
<dbReference type="InterPro" id="IPR001466">
    <property type="entry name" value="Beta-lactam-related"/>
</dbReference>
<feature type="compositionally biased region" description="Pro residues" evidence="1">
    <location>
        <begin position="373"/>
        <end position="388"/>
    </location>
</feature>
<dbReference type="EMBL" id="JAQMWT010000578">
    <property type="protein sequence ID" value="KAJ8599209.1"/>
    <property type="molecule type" value="Genomic_DNA"/>
</dbReference>
<evidence type="ECO:0000259" key="2">
    <source>
        <dbReference type="Pfam" id="PF00144"/>
    </source>
</evidence>
<gene>
    <name evidence="3" type="ORF">CTAYLR_006376</name>
</gene>
<dbReference type="InterPro" id="IPR050789">
    <property type="entry name" value="Diverse_Enzym_Activities"/>
</dbReference>
<comment type="caution">
    <text evidence="3">The sequence shown here is derived from an EMBL/GenBank/DDBJ whole genome shotgun (WGS) entry which is preliminary data.</text>
</comment>
<accession>A0AAD7U8M4</accession>
<dbReference type="Pfam" id="PF00144">
    <property type="entry name" value="Beta-lactamase"/>
    <property type="match status" value="1"/>
</dbReference>
<feature type="domain" description="Beta-lactamase-related" evidence="2">
    <location>
        <begin position="66"/>
        <end position="230"/>
    </location>
</feature>
<dbReference type="AlphaFoldDB" id="A0AAD7U8M4"/>
<evidence type="ECO:0000313" key="4">
    <source>
        <dbReference type="Proteomes" id="UP001230188"/>
    </source>
</evidence>
<name>A0AAD7U8M4_9STRA</name>
<protein>
    <recommendedName>
        <fullName evidence="2">Beta-lactamase-related domain-containing protein</fullName>
    </recommendedName>
</protein>
<dbReference type="Proteomes" id="UP001230188">
    <property type="component" value="Unassembled WGS sequence"/>
</dbReference>
<reference evidence="3" key="1">
    <citation type="submission" date="2023-01" db="EMBL/GenBank/DDBJ databases">
        <title>Metagenome sequencing of chrysophaentin producing Chrysophaeum taylorii.</title>
        <authorList>
            <person name="Davison J."/>
            <person name="Bewley C."/>
        </authorList>
    </citation>
    <scope>NUCLEOTIDE SEQUENCE</scope>
    <source>
        <strain evidence="3">NIES-1699</strain>
    </source>
</reference>
<proteinExistence type="predicted"/>
<sequence>MTTRRRGYYHLVVVIVARQCVGGGAKRAEDPWQAVRETLEEWPLMDNFAFSAGEYSERKFTFERGNVTMQSVLPVMSASKFPAAVGIVNSLREGIVGFDDRACEIFEWWSCDSDDPRSRVTLRHLLSFRSGFVVPDDNYDVVDCLSLTKPDAAAWNYEIESCARSVYDVGITYEPGTTFDYNSFHLQIAGAIATVVANASINDILDEYLFRPAGMSDRSYWSPRGAPNPHLAANLRITGDDYDAFLRAYLSYSILPRTVADEMERDYLEKNVDVTRKSWFNVHSLGHYSMCNWYECLFNYGPTFRASCTEANLHVDAGLYGWYPLLNRPDSTYFQIVMADIPKSANKTDLWAPTINAVRLRLAIKPRVDRALAPPPPPPPPPSSSSPR</sequence>
<keyword evidence="4" id="KW-1185">Reference proteome</keyword>
<dbReference type="PANTHER" id="PTHR43283">
    <property type="entry name" value="BETA-LACTAMASE-RELATED"/>
    <property type="match status" value="1"/>
</dbReference>
<dbReference type="InterPro" id="IPR012338">
    <property type="entry name" value="Beta-lactam/transpept-like"/>
</dbReference>
<dbReference type="SUPFAM" id="SSF56601">
    <property type="entry name" value="beta-lactamase/transpeptidase-like"/>
    <property type="match status" value="1"/>
</dbReference>
<evidence type="ECO:0000256" key="1">
    <source>
        <dbReference type="SAM" id="MobiDB-lite"/>
    </source>
</evidence>
<feature type="region of interest" description="Disordered" evidence="1">
    <location>
        <begin position="369"/>
        <end position="388"/>
    </location>
</feature>